<dbReference type="InterPro" id="IPR051389">
    <property type="entry name" value="Cytochrome_c_oxidase_VIc"/>
</dbReference>
<keyword evidence="5" id="KW-0999">Mitochondrion inner membrane</keyword>
<keyword evidence="11" id="KW-1185">Reference proteome</keyword>
<dbReference type="PANTHER" id="PTHR48416:SF1">
    <property type="entry name" value="CYTOCHROME C OXIDASE SUBUNIT 6C"/>
    <property type="match status" value="1"/>
</dbReference>
<evidence type="ECO:0000256" key="3">
    <source>
        <dbReference type="ARBA" id="ARBA00007204"/>
    </source>
</evidence>
<evidence type="ECO:0000256" key="4">
    <source>
        <dbReference type="ARBA" id="ARBA00022692"/>
    </source>
</evidence>
<feature type="transmembrane region" description="Helical" evidence="9">
    <location>
        <begin position="26"/>
        <end position="44"/>
    </location>
</feature>
<evidence type="ECO:0000256" key="6">
    <source>
        <dbReference type="ARBA" id="ARBA00022989"/>
    </source>
</evidence>
<gene>
    <name evidence="10" type="primary">Cox6c</name>
    <name evidence="10" type="ORF">Bhyg_12294</name>
</gene>
<protein>
    <submittedName>
        <fullName evidence="10">Cytochrome c oxidase subunit 6C</fullName>
    </submittedName>
</protein>
<dbReference type="Pfam" id="PF02937">
    <property type="entry name" value="COX6C"/>
    <property type="match status" value="1"/>
</dbReference>
<evidence type="ECO:0000313" key="11">
    <source>
        <dbReference type="Proteomes" id="UP001151699"/>
    </source>
</evidence>
<proteinExistence type="inferred from homology"/>
<dbReference type="EMBL" id="WJQU01000003">
    <property type="protein sequence ID" value="KAJ6639548.1"/>
    <property type="molecule type" value="Genomic_DNA"/>
</dbReference>
<evidence type="ECO:0000313" key="10">
    <source>
        <dbReference type="EMBL" id="KAJ6639548.1"/>
    </source>
</evidence>
<evidence type="ECO:0000256" key="7">
    <source>
        <dbReference type="ARBA" id="ARBA00023128"/>
    </source>
</evidence>
<dbReference type="InterPro" id="IPR037169">
    <property type="entry name" value="Cytochrome_c_oxidase_VIc_sf"/>
</dbReference>
<evidence type="ECO:0000256" key="1">
    <source>
        <dbReference type="ARBA" id="ARBA00004434"/>
    </source>
</evidence>
<keyword evidence="8 9" id="KW-0472">Membrane</keyword>
<dbReference type="PANTHER" id="PTHR48416">
    <property type="entry name" value="CYTOCHROME C OXIDASE SUBUNIT 6C"/>
    <property type="match status" value="1"/>
</dbReference>
<comment type="similarity">
    <text evidence="3">Belongs to the cytochrome c oxidase subunit 6c family.</text>
</comment>
<dbReference type="OrthoDB" id="10051322at2759"/>
<evidence type="ECO:0000256" key="9">
    <source>
        <dbReference type="SAM" id="Phobius"/>
    </source>
</evidence>
<comment type="pathway">
    <text evidence="2">Energy metabolism; oxidative phosphorylation.</text>
</comment>
<sequence>MAGSAVATAGRPVLKGLNNAQIRKNITVAIVLSITSMFAYKFLVNEPKKRDYAEFYKTYDAEAAFERMRKAGLFQSAPADD</sequence>
<keyword evidence="7" id="KW-0496">Mitochondrion</keyword>
<accession>A0A9Q0MX31</accession>
<keyword evidence="4 9" id="KW-0812">Transmembrane</keyword>
<dbReference type="Proteomes" id="UP001151699">
    <property type="component" value="Chromosome X"/>
</dbReference>
<reference evidence="10" key="1">
    <citation type="submission" date="2022-07" db="EMBL/GenBank/DDBJ databases">
        <authorList>
            <person name="Trinca V."/>
            <person name="Uliana J.V.C."/>
            <person name="Torres T.T."/>
            <person name="Ward R.J."/>
            <person name="Monesi N."/>
        </authorList>
    </citation>
    <scope>NUCLEOTIDE SEQUENCE</scope>
    <source>
        <strain evidence="10">HSMRA1968</strain>
        <tissue evidence="10">Whole embryos</tissue>
    </source>
</reference>
<dbReference type="GO" id="GO:0005743">
    <property type="term" value="C:mitochondrial inner membrane"/>
    <property type="evidence" value="ECO:0007669"/>
    <property type="project" value="UniProtKB-SubCell"/>
</dbReference>
<evidence type="ECO:0000256" key="8">
    <source>
        <dbReference type="ARBA" id="ARBA00023136"/>
    </source>
</evidence>
<dbReference type="AlphaFoldDB" id="A0A9Q0MX31"/>
<dbReference type="Gene3D" id="4.10.93.10">
    <property type="entry name" value="Mitochondrial cytochrome c oxidase subunit VIc/VIIs"/>
    <property type="match status" value="1"/>
</dbReference>
<name>A0A9Q0MX31_9DIPT</name>
<evidence type="ECO:0000256" key="5">
    <source>
        <dbReference type="ARBA" id="ARBA00022792"/>
    </source>
</evidence>
<comment type="caution">
    <text evidence="10">The sequence shown here is derived from an EMBL/GenBank/DDBJ whole genome shotgun (WGS) entry which is preliminary data.</text>
</comment>
<dbReference type="InterPro" id="IPR034884">
    <property type="entry name" value="Cytochrome_c_oxidase_VIc/VIIs"/>
</dbReference>
<dbReference type="SUPFAM" id="SSF81415">
    <property type="entry name" value="Mitochondrial cytochrome c oxidase subunit VIc"/>
    <property type="match status" value="1"/>
</dbReference>
<dbReference type="CDD" id="cd22901">
    <property type="entry name" value="CcO_VIc"/>
    <property type="match status" value="1"/>
</dbReference>
<organism evidence="10 11">
    <name type="scientific">Pseudolycoriella hygida</name>
    <dbReference type="NCBI Taxonomy" id="35572"/>
    <lineage>
        <taxon>Eukaryota</taxon>
        <taxon>Metazoa</taxon>
        <taxon>Ecdysozoa</taxon>
        <taxon>Arthropoda</taxon>
        <taxon>Hexapoda</taxon>
        <taxon>Insecta</taxon>
        <taxon>Pterygota</taxon>
        <taxon>Neoptera</taxon>
        <taxon>Endopterygota</taxon>
        <taxon>Diptera</taxon>
        <taxon>Nematocera</taxon>
        <taxon>Sciaroidea</taxon>
        <taxon>Sciaridae</taxon>
        <taxon>Pseudolycoriella</taxon>
    </lineage>
</organism>
<comment type="subcellular location">
    <subcellularLocation>
        <location evidence="1">Mitochondrion inner membrane</location>
        <topology evidence="1">Single-pass membrane protein</topology>
    </subcellularLocation>
</comment>
<keyword evidence="6 9" id="KW-1133">Transmembrane helix</keyword>
<evidence type="ECO:0000256" key="2">
    <source>
        <dbReference type="ARBA" id="ARBA00004673"/>
    </source>
</evidence>